<proteinExistence type="predicted"/>
<organism evidence="1 2">
    <name type="scientific">Methanolacinia petrolearia (strain DSM 11571 / OCM 486 / SEBR 4847)</name>
    <name type="common">Methanoplanus petrolearius</name>
    <dbReference type="NCBI Taxonomy" id="679926"/>
    <lineage>
        <taxon>Archaea</taxon>
        <taxon>Methanobacteriati</taxon>
        <taxon>Methanobacteriota</taxon>
        <taxon>Stenosarchaea group</taxon>
        <taxon>Methanomicrobia</taxon>
        <taxon>Methanomicrobiales</taxon>
        <taxon>Methanomicrobiaceae</taxon>
        <taxon>Methanolacinia</taxon>
    </lineage>
</organism>
<dbReference type="Proteomes" id="UP000006565">
    <property type="component" value="Chromosome"/>
</dbReference>
<dbReference type="OrthoDB" id="101012at2157"/>
<reference evidence="1 2" key="1">
    <citation type="journal article" date="2010" name="Stand. Genomic Sci.">
        <title>Complete genome sequence of Methanoplanus petrolearius type strain (SEBR 4847).</title>
        <authorList>
            <person name="Brambilla E."/>
            <person name="Djao O.D."/>
            <person name="Daligault H."/>
            <person name="Lapidus A."/>
            <person name="Lucas S."/>
            <person name="Hammon N."/>
            <person name="Nolan M."/>
            <person name="Tice H."/>
            <person name="Cheng J.F."/>
            <person name="Han C."/>
            <person name="Tapia R."/>
            <person name="Goodwin L."/>
            <person name="Pitluck S."/>
            <person name="Liolios K."/>
            <person name="Ivanova N."/>
            <person name="Mavromatis K."/>
            <person name="Mikhailova N."/>
            <person name="Pati A."/>
            <person name="Chen A."/>
            <person name="Palaniappan K."/>
            <person name="Land M."/>
            <person name="Hauser L."/>
            <person name="Chang Y.J."/>
            <person name="Jeffries C.D."/>
            <person name="Rohde M."/>
            <person name="Spring S."/>
            <person name="Sikorski J."/>
            <person name="Goker M."/>
            <person name="Woyke T."/>
            <person name="Bristow J."/>
            <person name="Eisen J.A."/>
            <person name="Markowitz V."/>
            <person name="Hugenholtz P."/>
            <person name="Kyrpides N.C."/>
            <person name="Klenk H.P."/>
        </authorList>
    </citation>
    <scope>NUCLEOTIDE SEQUENCE [LARGE SCALE GENOMIC DNA]</scope>
    <source>
        <strain evidence="2">DSM 11571 / OCM 486 / SEBR 4847</strain>
    </source>
</reference>
<evidence type="ECO:0000313" key="2">
    <source>
        <dbReference type="Proteomes" id="UP000006565"/>
    </source>
</evidence>
<dbReference type="Gene3D" id="1.20.120.330">
    <property type="entry name" value="Nucleotidyltransferases domain 2"/>
    <property type="match status" value="1"/>
</dbReference>
<dbReference type="KEGG" id="mpi:Mpet_2692"/>
<dbReference type="eggNOG" id="arCOG02123">
    <property type="taxonomic scope" value="Archaea"/>
</dbReference>
<dbReference type="GeneID" id="9745187"/>
<sequence length="144" mass="16634">MRTKFEECVRKGLISKANIDPTLVNREITDAEEDLKSGHKALEEHDFIRAMISGRNSQIHSIRALVFSEGYREKKVPLLVIAAESLLLDKGLIRSEILEDFEYAMKYENPESEPEYLHESIAEDIMRGSDRIFKRAKIILEKNI</sequence>
<gene>
    <name evidence="1" type="ordered locus">Mpet_2692</name>
</gene>
<name>E1RGC1_METP4</name>
<evidence type="ECO:0000313" key="1">
    <source>
        <dbReference type="EMBL" id="ADN37435.1"/>
    </source>
</evidence>
<dbReference type="HOGENOM" id="CLU_1792150_0_0_2"/>
<dbReference type="RefSeq" id="WP_013330608.1">
    <property type="nucleotide sequence ID" value="NC_014507.1"/>
</dbReference>
<accession>E1RGC1</accession>
<evidence type="ECO:0008006" key="3">
    <source>
        <dbReference type="Google" id="ProtNLM"/>
    </source>
</evidence>
<protein>
    <recommendedName>
        <fullName evidence="3">HEPN domain protein</fullName>
    </recommendedName>
</protein>
<keyword evidence="2" id="KW-1185">Reference proteome</keyword>
<dbReference type="AlphaFoldDB" id="E1RGC1"/>
<dbReference type="EMBL" id="CP002117">
    <property type="protein sequence ID" value="ADN37435.1"/>
    <property type="molecule type" value="Genomic_DNA"/>
</dbReference>